<evidence type="ECO:0000256" key="11">
    <source>
        <dbReference type="ARBA" id="ARBA00023242"/>
    </source>
</evidence>
<dbReference type="InterPro" id="IPR024945">
    <property type="entry name" value="Spt5_C_dom"/>
</dbReference>
<evidence type="ECO:0000256" key="3">
    <source>
        <dbReference type="ARBA" id="ARBA00020181"/>
    </source>
</evidence>
<dbReference type="GO" id="GO:0006357">
    <property type="term" value="P:regulation of transcription by RNA polymerase II"/>
    <property type="evidence" value="ECO:0007669"/>
    <property type="project" value="InterPro"/>
</dbReference>
<reference evidence="18" key="1">
    <citation type="submission" date="2021-06" db="EMBL/GenBank/DDBJ databases">
        <authorList>
            <person name="Kallberg Y."/>
            <person name="Tangrot J."/>
            <person name="Rosling A."/>
        </authorList>
    </citation>
    <scope>NUCLEOTIDE SEQUENCE</scope>
    <source>
        <strain evidence="18">87-6 pot B 2015</strain>
    </source>
</reference>
<dbReference type="InterPro" id="IPR039659">
    <property type="entry name" value="SPT5"/>
</dbReference>
<evidence type="ECO:0000256" key="7">
    <source>
        <dbReference type="ARBA" id="ARBA00022737"/>
    </source>
</evidence>
<gene>
    <name evidence="18" type="ORF">FMOSSE_LOCUS8626</name>
</gene>
<evidence type="ECO:0000256" key="6">
    <source>
        <dbReference type="ARBA" id="ARBA00022553"/>
    </source>
</evidence>
<feature type="region of interest" description="Disordered" evidence="15">
    <location>
        <begin position="718"/>
        <end position="804"/>
    </location>
</feature>
<dbReference type="InterPro" id="IPR057934">
    <property type="entry name" value="KOW_Spt5_7"/>
</dbReference>
<comment type="function">
    <text evidence="12">The SPT4-SPT5 complex mediates both activation and inhibition of transcription elongation, and plays a role in pre-mRNA processing. This complex seems to be important for the stability of the RNA polymerase II elongation machinery on the chromatin template but not for the inherent ability of this machinery to translocate down the gene.</text>
</comment>
<dbReference type="InterPro" id="IPR008991">
    <property type="entry name" value="Translation_prot_SH3-like_sf"/>
</dbReference>
<dbReference type="InterPro" id="IPR014722">
    <property type="entry name" value="Rib_uL2_dom2"/>
</dbReference>
<keyword evidence="7" id="KW-0677">Repeat</keyword>
<keyword evidence="10" id="KW-0804">Transcription</keyword>
<dbReference type="Gene3D" id="2.30.30.30">
    <property type="match status" value="2"/>
</dbReference>
<dbReference type="SMART" id="SM01104">
    <property type="entry name" value="CTD"/>
    <property type="match status" value="1"/>
</dbReference>
<organism evidence="18 19">
    <name type="scientific">Funneliformis mosseae</name>
    <name type="common">Endomycorrhizal fungus</name>
    <name type="synonym">Glomus mosseae</name>
    <dbReference type="NCBI Taxonomy" id="27381"/>
    <lineage>
        <taxon>Eukaryota</taxon>
        <taxon>Fungi</taxon>
        <taxon>Fungi incertae sedis</taxon>
        <taxon>Mucoromycota</taxon>
        <taxon>Glomeromycotina</taxon>
        <taxon>Glomeromycetes</taxon>
        <taxon>Glomerales</taxon>
        <taxon>Glomeraceae</taxon>
        <taxon>Funneliformis</taxon>
    </lineage>
</organism>
<evidence type="ECO:0000259" key="17">
    <source>
        <dbReference type="SMART" id="SM01104"/>
    </source>
</evidence>
<evidence type="ECO:0000256" key="14">
    <source>
        <dbReference type="ARBA" id="ARBA00031006"/>
    </source>
</evidence>
<evidence type="ECO:0000256" key="4">
    <source>
        <dbReference type="ARBA" id="ARBA00021370"/>
    </source>
</evidence>
<evidence type="ECO:0000256" key="5">
    <source>
        <dbReference type="ARBA" id="ARBA00022491"/>
    </source>
</evidence>
<dbReference type="Pfam" id="PF03439">
    <property type="entry name" value="Spt5-NGN"/>
    <property type="match status" value="1"/>
</dbReference>
<keyword evidence="19" id="KW-1185">Reference proteome</keyword>
<keyword evidence="11" id="KW-0539">Nucleus</keyword>
<keyword evidence="8" id="KW-0805">Transcription regulation</keyword>
<evidence type="ECO:0000256" key="2">
    <source>
        <dbReference type="ARBA" id="ARBA00006956"/>
    </source>
</evidence>
<feature type="domain" description="KOW" evidence="16">
    <location>
        <begin position="600"/>
        <end position="627"/>
    </location>
</feature>
<proteinExistence type="inferred from homology"/>
<feature type="domain" description="KOW" evidence="16">
    <location>
        <begin position="340"/>
        <end position="367"/>
    </location>
</feature>
<dbReference type="InterPro" id="IPR005824">
    <property type="entry name" value="KOW"/>
</dbReference>
<evidence type="ECO:0000256" key="8">
    <source>
        <dbReference type="ARBA" id="ARBA00023015"/>
    </source>
</evidence>
<dbReference type="Pfam" id="PF23287">
    <property type="entry name" value="KOW7_SPT5"/>
    <property type="match status" value="1"/>
</dbReference>
<dbReference type="EMBL" id="CAJVPP010002280">
    <property type="protein sequence ID" value="CAG8594677.1"/>
    <property type="molecule type" value="Genomic_DNA"/>
</dbReference>
<name>A0A9N9CAY9_FUNMO</name>
<dbReference type="SUPFAM" id="SSF50104">
    <property type="entry name" value="Translation proteins SH3-like domain"/>
    <property type="match status" value="1"/>
</dbReference>
<feature type="region of interest" description="Disordered" evidence="15">
    <location>
        <begin position="661"/>
        <end position="686"/>
    </location>
</feature>
<feature type="region of interest" description="Disordered" evidence="15">
    <location>
        <begin position="1"/>
        <end position="83"/>
    </location>
</feature>
<comment type="similarity">
    <text evidence="2">Belongs to the SPT5 family.</text>
</comment>
<evidence type="ECO:0000256" key="1">
    <source>
        <dbReference type="ARBA" id="ARBA00004123"/>
    </source>
</evidence>
<evidence type="ECO:0000313" key="18">
    <source>
        <dbReference type="EMBL" id="CAG8594677.1"/>
    </source>
</evidence>
<dbReference type="Proteomes" id="UP000789375">
    <property type="component" value="Unassembled WGS sequence"/>
</dbReference>
<comment type="caution">
    <text evidence="18">The sequence shown here is derived from an EMBL/GenBank/DDBJ whole genome shotgun (WGS) entry which is preliminary data.</text>
</comment>
<dbReference type="InterPro" id="IPR041978">
    <property type="entry name" value="KOW_Spt5_5"/>
</dbReference>
<dbReference type="Pfam" id="PF12815">
    <property type="entry name" value="CTD"/>
    <property type="match status" value="1"/>
</dbReference>
<dbReference type="InterPro" id="IPR036735">
    <property type="entry name" value="NGN_dom_sf"/>
</dbReference>
<evidence type="ECO:0000259" key="16">
    <source>
        <dbReference type="SMART" id="SM00739"/>
    </source>
</evidence>
<comment type="subcellular location">
    <subcellularLocation>
        <location evidence="1">Nucleus</location>
    </subcellularLocation>
</comment>
<dbReference type="AlphaFoldDB" id="A0A9N9CAY9"/>
<evidence type="ECO:0000256" key="9">
    <source>
        <dbReference type="ARBA" id="ARBA00023159"/>
    </source>
</evidence>
<dbReference type="GO" id="GO:0032044">
    <property type="term" value="C:DSIF complex"/>
    <property type="evidence" value="ECO:0007669"/>
    <property type="project" value="TreeGrafter"/>
</dbReference>
<keyword evidence="6" id="KW-0597">Phosphoprotein</keyword>
<feature type="domain" description="KOW" evidence="16">
    <location>
        <begin position="990"/>
        <end position="1017"/>
    </location>
</feature>
<feature type="region of interest" description="Disordered" evidence="15">
    <location>
        <begin position="559"/>
        <end position="597"/>
    </location>
</feature>
<evidence type="ECO:0000256" key="12">
    <source>
        <dbReference type="ARBA" id="ARBA00024691"/>
    </source>
</evidence>
<dbReference type="GO" id="GO:0032784">
    <property type="term" value="P:regulation of DNA-templated transcription elongation"/>
    <property type="evidence" value="ECO:0007669"/>
    <property type="project" value="InterPro"/>
</dbReference>
<evidence type="ECO:0000256" key="13">
    <source>
        <dbReference type="ARBA" id="ARBA00029865"/>
    </source>
</evidence>
<dbReference type="PANTHER" id="PTHR11125">
    <property type="entry name" value="SUPPRESSOR OF TY 5"/>
    <property type="match status" value="1"/>
</dbReference>
<protein>
    <recommendedName>
        <fullName evidence="3">Transcription elongation factor SPT5</fullName>
    </recommendedName>
    <alternativeName>
        <fullName evidence="13 14">Chromatin Elongation factor SPT5</fullName>
    </alternativeName>
    <alternativeName>
        <fullName evidence="4">Transcription elongation factor spt5</fullName>
    </alternativeName>
</protein>
<accession>A0A9N9CAY9</accession>
<evidence type="ECO:0000256" key="15">
    <source>
        <dbReference type="SAM" id="MobiDB-lite"/>
    </source>
</evidence>
<evidence type="ECO:0000256" key="10">
    <source>
        <dbReference type="ARBA" id="ARBA00023163"/>
    </source>
</evidence>
<dbReference type="Pfam" id="PF23290">
    <property type="entry name" value="KOW5_SPT5"/>
    <property type="match status" value="1"/>
</dbReference>
<evidence type="ECO:0000313" key="19">
    <source>
        <dbReference type="Proteomes" id="UP000789375"/>
    </source>
</evidence>
<feature type="compositionally biased region" description="Acidic residues" evidence="15">
    <location>
        <begin position="25"/>
        <end position="60"/>
    </location>
</feature>
<dbReference type="InterPro" id="IPR005100">
    <property type="entry name" value="NGN-domain"/>
</dbReference>
<dbReference type="GO" id="GO:0006368">
    <property type="term" value="P:transcription elongation by RNA polymerase II"/>
    <property type="evidence" value="ECO:0007669"/>
    <property type="project" value="TreeGrafter"/>
</dbReference>
<feature type="compositionally biased region" description="Low complexity" evidence="15">
    <location>
        <begin position="745"/>
        <end position="757"/>
    </location>
</feature>
<dbReference type="SMART" id="SM00739">
    <property type="entry name" value="KOW"/>
    <property type="match status" value="4"/>
</dbReference>
<dbReference type="GO" id="GO:0003729">
    <property type="term" value="F:mRNA binding"/>
    <property type="evidence" value="ECO:0007669"/>
    <property type="project" value="TreeGrafter"/>
</dbReference>
<keyword evidence="9" id="KW-0010">Activator</keyword>
<sequence length="1051" mass="117063">MLKNKQNISDDEESRLDETDGGWSVEEDTGQDQQNDETNYDEYNDYEQDSEEIEDDEEDDYGGKRRDKKRHKGNKNDPNFIDNREIETELSTYHRDNRRAVAEIERSVFEEDNFDAERVAQVLNERYRRTAGRLSDDEEDLTKPEIATVDKLFAVKCRKGHVFHAIDRLENLKKLRSDPLKIKRVIAIDGIEDFVYIEADKEQDVQNAAMRCNKYLYSSKKNIKRLSPKEKQDLMAPKKPRLNIQIGSFVRTNKRDEYFGDLARVTSYSTDEIIEVEIIPRILVDQDGASLKRKLKYKIKDLIYSNMDLLLQDVEDFLKAKFDNESIMMELSNVASKITVYEIQDEIKVLQGSLKGSVGTVISVKDGVLTVTDKENGGRIFKVNSEECVKNINVHDYVQITNGPYQGQSGFVFNCDRHVMTMYLDHTNKQISVFAKDLKKGVQNSIVNEFGGFRYFDLVQLKDSSVGIIIDIRKAQKNYEYDVLNSENNLVKSVTTASITRSLHDAKSQTFKKGDQVVTNKMETYVFVRTYDDDTNLGFSCFKTKDLKLKYESTKSSKVNDQQITFPKQRFRDNHNNRGGGGRGGREGRGRGRGRSIYRHPLLNKRVQASQGALKGYQGTVKGVYGNMADVEFDAKLTTVKVELEQLFHVNEKGEALDPVIPRNRESSRGSMEISPGLSSYSEPSWTTGLSKQQKSWGYSLGSTMTSNTHLLDSANSGLNMDGSKTPALHSSGLLSGSKTPALRNSSANHSNNNHTSLGSKTPAWDLGSKTPAYGLMSDGSKTPAWDSGSHTPHSSGIVGGNSGNNSVSNISNIFGGSNSSSATANTNATINITSVAAETPGYSGITNTPGYSAVATPAADTPNYPVFTPANTGSLIPPTPRPFTPGNLPMTPANMIPQTPFATLSANHAVHHGRDPKKPPDVKDFGDWLTPGIEVRIVTTGIQSFENGRYDNRVGIVVSLKGPSTGFLRLDDSDGMTVTVDQSYLRPTEVQRRDDIKVIFGEHKGELGFLAAIDNLEGVVRSQGGDHSFINIYYLAKYRGKEIEDLMQAP</sequence>
<feature type="domain" description="KOW" evidence="16">
    <location>
        <begin position="391"/>
        <end position="418"/>
    </location>
</feature>
<feature type="domain" description="Spt5 C-terminal" evidence="17">
    <location>
        <begin position="723"/>
        <end position="881"/>
    </location>
</feature>
<dbReference type="PANTHER" id="PTHR11125:SF7">
    <property type="entry name" value="TRANSCRIPTION ELONGATION FACTOR SPT5"/>
    <property type="match status" value="1"/>
</dbReference>
<feature type="compositionally biased region" description="Polar residues" evidence="15">
    <location>
        <begin position="677"/>
        <end position="686"/>
    </location>
</feature>
<keyword evidence="5" id="KW-0678">Repressor</keyword>
<dbReference type="Gene3D" id="3.30.70.940">
    <property type="entry name" value="NusG, N-terminal domain"/>
    <property type="match status" value="1"/>
</dbReference>